<feature type="domain" description="HTH lysR-type" evidence="5">
    <location>
        <begin position="4"/>
        <end position="61"/>
    </location>
</feature>
<dbReference type="PANTHER" id="PTHR30579">
    <property type="entry name" value="TRANSCRIPTIONAL REGULATOR"/>
    <property type="match status" value="1"/>
</dbReference>
<dbReference type="InterPro" id="IPR050176">
    <property type="entry name" value="LTTR"/>
</dbReference>
<name>A0A430KRZ7_9GAMM</name>
<dbReference type="SUPFAM" id="SSF46785">
    <property type="entry name" value="Winged helix' DNA-binding domain"/>
    <property type="match status" value="1"/>
</dbReference>
<keyword evidence="4" id="KW-0804">Transcription</keyword>
<dbReference type="EMBL" id="RQXW01000005">
    <property type="protein sequence ID" value="RTE66272.1"/>
    <property type="molecule type" value="Genomic_DNA"/>
</dbReference>
<evidence type="ECO:0000256" key="3">
    <source>
        <dbReference type="ARBA" id="ARBA00023125"/>
    </source>
</evidence>
<dbReference type="InterPro" id="IPR036390">
    <property type="entry name" value="WH_DNA-bd_sf"/>
</dbReference>
<evidence type="ECO:0000259" key="5">
    <source>
        <dbReference type="PROSITE" id="PS50931"/>
    </source>
</evidence>
<dbReference type="AlphaFoldDB" id="A0A430KRZ7"/>
<evidence type="ECO:0000313" key="7">
    <source>
        <dbReference type="Proteomes" id="UP000283087"/>
    </source>
</evidence>
<dbReference type="GO" id="GO:0003700">
    <property type="term" value="F:DNA-binding transcription factor activity"/>
    <property type="evidence" value="ECO:0007669"/>
    <property type="project" value="InterPro"/>
</dbReference>
<dbReference type="GO" id="GO:0003677">
    <property type="term" value="F:DNA binding"/>
    <property type="evidence" value="ECO:0007669"/>
    <property type="project" value="UniProtKB-KW"/>
</dbReference>
<dbReference type="InterPro" id="IPR036388">
    <property type="entry name" value="WH-like_DNA-bd_sf"/>
</dbReference>
<evidence type="ECO:0000313" key="6">
    <source>
        <dbReference type="EMBL" id="RTE66272.1"/>
    </source>
</evidence>
<dbReference type="SUPFAM" id="SSF53850">
    <property type="entry name" value="Periplasmic binding protein-like II"/>
    <property type="match status" value="1"/>
</dbReference>
<reference evidence="6 7" key="1">
    <citation type="submission" date="2018-11" db="EMBL/GenBank/DDBJ databases">
        <title>The draft genome sequence of Amphritea opalescens ANRC-JH13T.</title>
        <authorList>
            <person name="Fang Z."/>
            <person name="Zhang Y."/>
            <person name="Han X."/>
        </authorList>
    </citation>
    <scope>NUCLEOTIDE SEQUENCE [LARGE SCALE GENOMIC DNA]</scope>
    <source>
        <strain evidence="6 7">ANRC-JH13</strain>
    </source>
</reference>
<comment type="similarity">
    <text evidence="1">Belongs to the LysR transcriptional regulatory family.</text>
</comment>
<dbReference type="Gene3D" id="1.10.10.10">
    <property type="entry name" value="Winged helix-like DNA-binding domain superfamily/Winged helix DNA-binding domain"/>
    <property type="match status" value="1"/>
</dbReference>
<dbReference type="Proteomes" id="UP000283087">
    <property type="component" value="Unassembled WGS sequence"/>
</dbReference>
<keyword evidence="7" id="KW-1185">Reference proteome</keyword>
<accession>A0A430KRZ7</accession>
<dbReference type="PROSITE" id="PS50931">
    <property type="entry name" value="HTH_LYSR"/>
    <property type="match status" value="1"/>
</dbReference>
<proteinExistence type="inferred from homology"/>
<gene>
    <name evidence="6" type="ORF">EH243_06660</name>
</gene>
<evidence type="ECO:0000256" key="1">
    <source>
        <dbReference type="ARBA" id="ARBA00009437"/>
    </source>
</evidence>
<comment type="caution">
    <text evidence="6">The sequence shown here is derived from an EMBL/GenBank/DDBJ whole genome shotgun (WGS) entry which is preliminary data.</text>
</comment>
<dbReference type="Pfam" id="PF00126">
    <property type="entry name" value="HTH_1"/>
    <property type="match status" value="1"/>
</dbReference>
<dbReference type="InterPro" id="IPR000847">
    <property type="entry name" value="LysR_HTH_N"/>
</dbReference>
<keyword evidence="2" id="KW-0805">Transcription regulation</keyword>
<dbReference type="OrthoDB" id="5723059at2"/>
<evidence type="ECO:0000256" key="4">
    <source>
        <dbReference type="ARBA" id="ARBA00023163"/>
    </source>
</evidence>
<dbReference type="RefSeq" id="WP_126157870.1">
    <property type="nucleotide sequence ID" value="NZ_RQXW01000005.1"/>
</dbReference>
<dbReference type="FunFam" id="1.10.10.10:FF:000001">
    <property type="entry name" value="LysR family transcriptional regulator"/>
    <property type="match status" value="1"/>
</dbReference>
<dbReference type="InterPro" id="IPR005119">
    <property type="entry name" value="LysR_subst-bd"/>
</dbReference>
<dbReference type="Gene3D" id="3.40.190.10">
    <property type="entry name" value="Periplasmic binding protein-like II"/>
    <property type="match status" value="2"/>
</dbReference>
<dbReference type="Pfam" id="PF03466">
    <property type="entry name" value="LysR_substrate"/>
    <property type="match status" value="1"/>
</dbReference>
<organism evidence="6 7">
    <name type="scientific">Amphritea opalescens</name>
    <dbReference type="NCBI Taxonomy" id="2490544"/>
    <lineage>
        <taxon>Bacteria</taxon>
        <taxon>Pseudomonadati</taxon>
        <taxon>Pseudomonadota</taxon>
        <taxon>Gammaproteobacteria</taxon>
        <taxon>Oceanospirillales</taxon>
        <taxon>Oceanospirillaceae</taxon>
        <taxon>Amphritea</taxon>
    </lineage>
</organism>
<dbReference type="PRINTS" id="PR00039">
    <property type="entry name" value="HTHLYSR"/>
</dbReference>
<protein>
    <submittedName>
        <fullName evidence="6">LysR family transcriptional regulator</fullName>
    </submittedName>
</protein>
<sequence>MKRLDFNQLATFVAIVDARSITKAAASLHRTQAAISIQLKKLEEGMGKQLLNRSYNQFTLTREGEILLSYARRILKLSEEAFNAVSDEEITGVVRFGIPDGYARAFIQNVLRQFIHRFPKIRIQIKNDDSHNLYNSLHLGDLDLILVTRHLDESGGELIRREKICWVAAKDYQLDMNRPLPLALYEQGCTYRKNIVDKLNQAGKDWFVSFECQGVTGFDIAISNGLAISAASESLVKEEWRIIKPNEGLPDLGNIEVELHRIPGEGSEAIRCFADELTRQISNIHMDG</sequence>
<keyword evidence="3" id="KW-0238">DNA-binding</keyword>
<evidence type="ECO:0000256" key="2">
    <source>
        <dbReference type="ARBA" id="ARBA00023015"/>
    </source>
</evidence>
<dbReference type="PANTHER" id="PTHR30579:SF7">
    <property type="entry name" value="HTH-TYPE TRANSCRIPTIONAL REGULATOR LRHA-RELATED"/>
    <property type="match status" value="1"/>
</dbReference>